<evidence type="ECO:0000256" key="2">
    <source>
        <dbReference type="SAM" id="SignalP"/>
    </source>
</evidence>
<organism evidence="3 4">
    <name type="scientific">Dissostichus mawsoni</name>
    <name type="common">Antarctic cod</name>
    <dbReference type="NCBI Taxonomy" id="36200"/>
    <lineage>
        <taxon>Eukaryota</taxon>
        <taxon>Metazoa</taxon>
        <taxon>Chordata</taxon>
        <taxon>Craniata</taxon>
        <taxon>Vertebrata</taxon>
        <taxon>Euteleostomi</taxon>
        <taxon>Actinopterygii</taxon>
        <taxon>Neopterygii</taxon>
        <taxon>Teleostei</taxon>
        <taxon>Neoteleostei</taxon>
        <taxon>Acanthomorphata</taxon>
        <taxon>Eupercaria</taxon>
        <taxon>Perciformes</taxon>
        <taxon>Notothenioidei</taxon>
        <taxon>Nototheniidae</taxon>
        <taxon>Dissostichus</taxon>
    </lineage>
</organism>
<sequence>MHVMSVFLCLLLLCDDEEDLTLRAAIYGLLLDIHIDKTDWKSALQLLDQAIRDMPRTKHRLLLLKHRILIKARLGESVLIDMQKLQDEGEQCCSHMWHQVALCANDTTQQLTCYQTSITSLSTQWQKANLLLEFGEWLYCHNFPKADAHHQVQWAIDILLQAEGADDKSNKRDLSSVKCESLLGVHGLCFAEGSNLKEVRCLDGLVRAHTLLAVMADRTSPEHQLNLLRAYTFVLQIWQVSIAVACEPSNEITKSQTPQPPPSAGSKKVKDKGKGKKGKD</sequence>
<proteinExistence type="predicted"/>
<dbReference type="OrthoDB" id="68437at2759"/>
<dbReference type="AlphaFoldDB" id="A0A7J5Y071"/>
<dbReference type="PANTHER" id="PTHR15977">
    <property type="entry name" value="CILIA- AND FLAGELLA-ASSOCIATED PROTEIN 46"/>
    <property type="match status" value="1"/>
</dbReference>
<feature type="compositionally biased region" description="Basic residues" evidence="1">
    <location>
        <begin position="267"/>
        <end position="280"/>
    </location>
</feature>
<dbReference type="EMBL" id="JAAKFY010000019">
    <property type="protein sequence ID" value="KAF3842491.1"/>
    <property type="molecule type" value="Genomic_DNA"/>
</dbReference>
<keyword evidence="2" id="KW-0732">Signal</keyword>
<protein>
    <submittedName>
        <fullName evidence="3">Uncharacterized protein</fullName>
    </submittedName>
</protein>
<evidence type="ECO:0000313" key="4">
    <source>
        <dbReference type="Proteomes" id="UP000518266"/>
    </source>
</evidence>
<dbReference type="PANTHER" id="PTHR15977:SF15">
    <property type="entry name" value="CILIA- AND FLAGELLA-ASSOCIATED PROTEIN 46"/>
    <property type="match status" value="1"/>
</dbReference>
<dbReference type="GO" id="GO:0035082">
    <property type="term" value="P:axoneme assembly"/>
    <property type="evidence" value="ECO:0007669"/>
    <property type="project" value="InterPro"/>
</dbReference>
<comment type="caution">
    <text evidence="3">The sequence shown here is derived from an EMBL/GenBank/DDBJ whole genome shotgun (WGS) entry which is preliminary data.</text>
</comment>
<feature type="non-terminal residue" evidence="3">
    <location>
        <position position="280"/>
    </location>
</feature>
<feature type="chain" id="PRO_5029628278" evidence="2">
    <location>
        <begin position="17"/>
        <end position="280"/>
    </location>
</feature>
<accession>A0A7J5Y071</accession>
<gene>
    <name evidence="3" type="ORF">F7725_024442</name>
</gene>
<name>A0A7J5Y071_DISMA</name>
<evidence type="ECO:0000256" key="1">
    <source>
        <dbReference type="SAM" id="MobiDB-lite"/>
    </source>
</evidence>
<reference evidence="3 4" key="1">
    <citation type="submission" date="2020-03" db="EMBL/GenBank/DDBJ databases">
        <title>Dissostichus mawsoni Genome sequencing and assembly.</title>
        <authorList>
            <person name="Park H."/>
        </authorList>
    </citation>
    <scope>NUCLEOTIDE SEQUENCE [LARGE SCALE GENOMIC DNA]</scope>
    <source>
        <strain evidence="3">DM0001</strain>
        <tissue evidence="3">Muscle</tissue>
    </source>
</reference>
<evidence type="ECO:0000313" key="3">
    <source>
        <dbReference type="EMBL" id="KAF3842491.1"/>
    </source>
</evidence>
<feature type="region of interest" description="Disordered" evidence="1">
    <location>
        <begin position="250"/>
        <end position="280"/>
    </location>
</feature>
<dbReference type="InterPro" id="IPR039586">
    <property type="entry name" value="CFAP46"/>
</dbReference>
<feature type="signal peptide" evidence="2">
    <location>
        <begin position="1"/>
        <end position="16"/>
    </location>
</feature>
<dbReference type="Proteomes" id="UP000518266">
    <property type="component" value="Unassembled WGS sequence"/>
</dbReference>
<dbReference type="GO" id="GO:0060294">
    <property type="term" value="P:cilium movement involved in cell motility"/>
    <property type="evidence" value="ECO:0007669"/>
    <property type="project" value="InterPro"/>
</dbReference>
<keyword evidence="4" id="KW-1185">Reference proteome</keyword>